<comment type="caution">
    <text evidence="2">The sequence shown here is derived from an EMBL/GenBank/DDBJ whole genome shotgun (WGS) entry which is preliminary data.</text>
</comment>
<dbReference type="AlphaFoldDB" id="A0A533IDM1"/>
<accession>A0A533IDM1</accession>
<reference evidence="2 3" key="1">
    <citation type="journal article" date="2017" name="Nat. Commun.">
        <title>In situ click chemistry generation of cyclooxygenase-2 inhibitors.</title>
        <authorList>
            <person name="Bhardwaj A."/>
            <person name="Kaur J."/>
            <person name="Wuest M."/>
            <person name="Wuest F."/>
        </authorList>
    </citation>
    <scope>NUCLEOTIDE SEQUENCE [LARGE SCALE GENOMIC DNA]</scope>
    <source>
        <strain evidence="2">S2_012_000_R3_94</strain>
    </source>
</reference>
<proteinExistence type="predicted"/>
<sequence>MAEILLLLGAGLCLLSVPAAVVALLQNRPPRGAAILFVAGTAILALDAWLNPGSVGMPQLQSALDSLFR</sequence>
<organism evidence="2 3">
    <name type="scientific">Paracoccus denitrificans</name>
    <dbReference type="NCBI Taxonomy" id="266"/>
    <lineage>
        <taxon>Bacteria</taxon>
        <taxon>Pseudomonadati</taxon>
        <taxon>Pseudomonadota</taxon>
        <taxon>Alphaproteobacteria</taxon>
        <taxon>Rhodobacterales</taxon>
        <taxon>Paracoccaceae</taxon>
        <taxon>Paracoccus</taxon>
    </lineage>
</organism>
<evidence type="ECO:0000313" key="2">
    <source>
        <dbReference type="EMBL" id="TKW68577.1"/>
    </source>
</evidence>
<dbReference type="EMBL" id="VAFL01000001">
    <property type="protein sequence ID" value="TKW68577.1"/>
    <property type="molecule type" value="Genomic_DNA"/>
</dbReference>
<dbReference type="Proteomes" id="UP000315344">
    <property type="component" value="Unassembled WGS sequence"/>
</dbReference>
<name>A0A533IDM1_PARDE</name>
<evidence type="ECO:0000313" key="3">
    <source>
        <dbReference type="Proteomes" id="UP000315344"/>
    </source>
</evidence>
<evidence type="ECO:0000256" key="1">
    <source>
        <dbReference type="SAM" id="Phobius"/>
    </source>
</evidence>
<keyword evidence="1" id="KW-1133">Transmembrane helix</keyword>
<feature type="transmembrane region" description="Helical" evidence="1">
    <location>
        <begin position="33"/>
        <end position="50"/>
    </location>
</feature>
<keyword evidence="1" id="KW-0472">Membrane</keyword>
<gene>
    <name evidence="2" type="ORF">DI616_00855</name>
</gene>
<protein>
    <submittedName>
        <fullName evidence="2">Uncharacterized protein</fullName>
    </submittedName>
</protein>
<keyword evidence="1" id="KW-0812">Transmembrane</keyword>